<evidence type="ECO:0000313" key="7">
    <source>
        <dbReference type="EMBL" id="NJP50914.1"/>
    </source>
</evidence>
<comment type="caution">
    <text evidence="7">The sequence shown here is derived from an EMBL/GenBank/DDBJ whole genome shotgun (WGS) entry which is preliminary data.</text>
</comment>
<protein>
    <submittedName>
        <fullName evidence="7">FAD-binding protein</fullName>
    </submittedName>
</protein>
<dbReference type="EMBL" id="JAATEM010000013">
    <property type="protein sequence ID" value="NJP50914.1"/>
    <property type="molecule type" value="Genomic_DNA"/>
</dbReference>
<dbReference type="InterPro" id="IPR050432">
    <property type="entry name" value="FAD-linked_Oxidoreductases_BP"/>
</dbReference>
<gene>
    <name evidence="7" type="ORF">HCJ93_12735</name>
</gene>
<dbReference type="InterPro" id="IPR015345">
    <property type="entry name" value="Cytokinin_DH_FAD/cytokin-bd"/>
</dbReference>
<name>A0ABX1A3C1_9ACTN</name>
<keyword evidence="5" id="KW-0560">Oxidoreductase</keyword>
<evidence type="ECO:0000313" key="8">
    <source>
        <dbReference type="Proteomes" id="UP000730591"/>
    </source>
</evidence>
<dbReference type="Proteomes" id="UP000730591">
    <property type="component" value="Unassembled WGS sequence"/>
</dbReference>
<dbReference type="InterPro" id="IPR006093">
    <property type="entry name" value="Oxy_OxRdtase_FAD_BS"/>
</dbReference>
<comment type="cofactor">
    <cofactor evidence="1">
        <name>FAD</name>
        <dbReference type="ChEBI" id="CHEBI:57692"/>
    </cofactor>
</comment>
<reference evidence="7 8" key="1">
    <citation type="submission" date="2020-03" db="EMBL/GenBank/DDBJ databases">
        <title>WGS of actinomycetes isolated from Thailand.</title>
        <authorList>
            <person name="Thawai C."/>
        </authorList>
    </citation>
    <scope>NUCLEOTIDE SEQUENCE [LARGE SCALE GENOMIC DNA]</scope>
    <source>
        <strain evidence="7 8">SBST2-5</strain>
    </source>
</reference>
<dbReference type="Pfam" id="PF01565">
    <property type="entry name" value="FAD_binding_4"/>
    <property type="match status" value="1"/>
</dbReference>
<evidence type="ECO:0000259" key="6">
    <source>
        <dbReference type="PROSITE" id="PS51387"/>
    </source>
</evidence>
<dbReference type="InterPro" id="IPR016164">
    <property type="entry name" value="FAD-linked_Oxase-like_C"/>
</dbReference>
<evidence type="ECO:0000256" key="3">
    <source>
        <dbReference type="ARBA" id="ARBA00022630"/>
    </source>
</evidence>
<keyword evidence="8" id="KW-1185">Reference proteome</keyword>
<dbReference type="InterPro" id="IPR016166">
    <property type="entry name" value="FAD-bd_PCMH"/>
</dbReference>
<sequence length="438" mass="47293">MPDLDGELRFDAASLATAASDFGGLIRQEPAAVLRPGSPEDVATMVRYCRERGLQVAARGQGHSTYGQAQVPSGVVIDLGALDSVEVREDAAVAVVQAGARWSALVRACLGKGLTPPAFTDYLELSVGGTLSAGGLGGQIGRHGTQVANVLELQVVTGEGELTTCSPTARPDLFRAALGGLGQCAIITRAALRLVPAPRSVRFYTLMYPSVAALTAQQERLIREARFDYLIGQVLRTPDGWAYMLEAAAYDATAADDTRLTDDLGALSAEAQDIGYFDFLNRLAPLVKEFEAMGEWQRPHPWYDSLLPASSVHQVVTRTLDGLEAEALGRSAVILLYPVLTAKCTTPLPVMPDGELVYLFSLLKTASEDAHPAEEMVAANRRQYDVTVEAGGRWYPIGSVPLTRDDWARHFGPFWDEFAAARRRYDPDGVLTPGQRIF</sequence>
<dbReference type="SUPFAM" id="SSF56176">
    <property type="entry name" value="FAD-binding/transporter-associated domain-like"/>
    <property type="match status" value="1"/>
</dbReference>
<accession>A0ABX1A3C1</accession>
<evidence type="ECO:0000256" key="2">
    <source>
        <dbReference type="ARBA" id="ARBA00005466"/>
    </source>
</evidence>
<evidence type="ECO:0000256" key="1">
    <source>
        <dbReference type="ARBA" id="ARBA00001974"/>
    </source>
</evidence>
<evidence type="ECO:0000256" key="5">
    <source>
        <dbReference type="ARBA" id="ARBA00023002"/>
    </source>
</evidence>
<dbReference type="PANTHER" id="PTHR13878">
    <property type="entry name" value="GULONOLACTONE OXIDASE"/>
    <property type="match status" value="1"/>
</dbReference>
<dbReference type="InterPro" id="IPR006094">
    <property type="entry name" value="Oxid_FAD_bind_N"/>
</dbReference>
<dbReference type="InterPro" id="IPR016167">
    <property type="entry name" value="FAD-bd_PCMH_sub1"/>
</dbReference>
<dbReference type="Pfam" id="PF09265">
    <property type="entry name" value="Cytokin-bind"/>
    <property type="match status" value="1"/>
</dbReference>
<dbReference type="InterPro" id="IPR036318">
    <property type="entry name" value="FAD-bd_PCMH-like_sf"/>
</dbReference>
<organism evidence="7 8">
    <name type="scientific">Streptomyces composti</name>
    <dbReference type="NCBI Taxonomy" id="2720025"/>
    <lineage>
        <taxon>Bacteria</taxon>
        <taxon>Bacillati</taxon>
        <taxon>Actinomycetota</taxon>
        <taxon>Actinomycetes</taxon>
        <taxon>Kitasatosporales</taxon>
        <taxon>Streptomycetaceae</taxon>
        <taxon>Streptomyces</taxon>
    </lineage>
</organism>
<dbReference type="Gene3D" id="3.30.465.10">
    <property type="match status" value="1"/>
</dbReference>
<dbReference type="SUPFAM" id="SSF55103">
    <property type="entry name" value="FAD-linked oxidases, C-terminal domain"/>
    <property type="match status" value="1"/>
</dbReference>
<keyword evidence="4" id="KW-0274">FAD</keyword>
<evidence type="ECO:0000256" key="4">
    <source>
        <dbReference type="ARBA" id="ARBA00022827"/>
    </source>
</evidence>
<feature type="domain" description="FAD-binding PCMH-type" evidence="6">
    <location>
        <begin position="26"/>
        <end position="197"/>
    </location>
</feature>
<dbReference type="Gene3D" id="3.40.462.10">
    <property type="entry name" value="FAD-linked oxidases, C-terminal domain"/>
    <property type="match status" value="1"/>
</dbReference>
<keyword evidence="3" id="KW-0285">Flavoprotein</keyword>
<comment type="similarity">
    <text evidence="2">Belongs to the oxygen-dependent FAD-linked oxidoreductase family.</text>
</comment>
<dbReference type="InterPro" id="IPR016170">
    <property type="entry name" value="Cytok_DH_C_sf"/>
</dbReference>
<dbReference type="PROSITE" id="PS51387">
    <property type="entry name" value="FAD_PCMH"/>
    <property type="match status" value="1"/>
</dbReference>
<dbReference type="InterPro" id="IPR016169">
    <property type="entry name" value="FAD-bd_PCMH_sub2"/>
</dbReference>
<proteinExistence type="inferred from homology"/>
<dbReference type="PANTHER" id="PTHR13878:SF53">
    <property type="entry name" value="CYTOKININ DEHYDROGENASE 6"/>
    <property type="match status" value="1"/>
</dbReference>
<dbReference type="Gene3D" id="3.30.43.10">
    <property type="entry name" value="Uridine Diphospho-n-acetylenolpyruvylglucosamine Reductase, domain 2"/>
    <property type="match status" value="1"/>
</dbReference>
<dbReference type="PROSITE" id="PS00862">
    <property type="entry name" value="OX2_COVAL_FAD"/>
    <property type="match status" value="1"/>
</dbReference>